<feature type="region of interest" description="Disordered" evidence="1">
    <location>
        <begin position="204"/>
        <end position="241"/>
    </location>
</feature>
<keyword evidence="3" id="KW-1185">Reference proteome</keyword>
<feature type="region of interest" description="Disordered" evidence="1">
    <location>
        <begin position="467"/>
        <end position="493"/>
    </location>
</feature>
<organism evidence="2 3">
    <name type="scientific">Liparis tanakae</name>
    <name type="common">Tanaka's snailfish</name>
    <dbReference type="NCBI Taxonomy" id="230148"/>
    <lineage>
        <taxon>Eukaryota</taxon>
        <taxon>Metazoa</taxon>
        <taxon>Chordata</taxon>
        <taxon>Craniata</taxon>
        <taxon>Vertebrata</taxon>
        <taxon>Euteleostomi</taxon>
        <taxon>Actinopterygii</taxon>
        <taxon>Neopterygii</taxon>
        <taxon>Teleostei</taxon>
        <taxon>Neoteleostei</taxon>
        <taxon>Acanthomorphata</taxon>
        <taxon>Eupercaria</taxon>
        <taxon>Perciformes</taxon>
        <taxon>Cottioidei</taxon>
        <taxon>Cottales</taxon>
        <taxon>Liparidae</taxon>
        <taxon>Liparis</taxon>
    </lineage>
</organism>
<evidence type="ECO:0000313" key="3">
    <source>
        <dbReference type="Proteomes" id="UP000314294"/>
    </source>
</evidence>
<dbReference type="Proteomes" id="UP000314294">
    <property type="component" value="Unassembled WGS sequence"/>
</dbReference>
<gene>
    <name evidence="2" type="ORF">EYF80_039013</name>
</gene>
<feature type="compositionally biased region" description="Pro residues" evidence="1">
    <location>
        <begin position="227"/>
        <end position="237"/>
    </location>
</feature>
<comment type="caution">
    <text evidence="2">The sequence shown here is derived from an EMBL/GenBank/DDBJ whole genome shotgun (WGS) entry which is preliminary data.</text>
</comment>
<reference evidence="2 3" key="1">
    <citation type="submission" date="2019-03" db="EMBL/GenBank/DDBJ databases">
        <title>First draft genome of Liparis tanakae, snailfish: a comprehensive survey of snailfish specific genes.</title>
        <authorList>
            <person name="Kim W."/>
            <person name="Song I."/>
            <person name="Jeong J.-H."/>
            <person name="Kim D."/>
            <person name="Kim S."/>
            <person name="Ryu S."/>
            <person name="Song J.Y."/>
            <person name="Lee S.K."/>
        </authorList>
    </citation>
    <scope>NUCLEOTIDE SEQUENCE [LARGE SCALE GENOMIC DNA]</scope>
    <source>
        <tissue evidence="2">Muscle</tissue>
    </source>
</reference>
<name>A0A4Z2GC36_9TELE</name>
<evidence type="ECO:0000313" key="2">
    <source>
        <dbReference type="EMBL" id="TNN50801.1"/>
    </source>
</evidence>
<sequence>MDPSYHGVFVLLGQQLMLVAVDGHLTQPLSNLRQPVQHLYLLLPKQLGVSQRLLQHARPARAPIGELRVTRPQGPHPLAQPVAVGRAAERRQRLAEGLEALDLGLARGHVLLDRLGGEKLHSVALNVYLFCFTAAVLRGLRAPRRTLCLAICWVILAVCVPIGSAEPRRRSVAPSHSPSGSRASWNWRARTCSSSNCRCLEEEEEEEEGRRRRGGGGGGDDSSSNKVPPPPHLPPALPSRSLQRSPRLCSWLWILSRSGVSAVAAILSPSAWIMSTVGRRVIKCFWDGGESAVAVVYRRVEHQINTEEFTDTEDIVYEGRCQELIQEGFSWFSSYLLLLDLGLDHAVLGRRRLLIGHQLLRVAQPAHQRLQSILELPTMQQGLLQLGDALCHLGTGEEEEEEEGLLVASRSCSSACVSVCLPALWMRPWPTALRRPSCDDNGGGRPTLKTSRLDFPGHEEDEATARILRRGRGDGAMSARVVSGAENQNRPNA</sequence>
<dbReference type="EMBL" id="SRLO01000605">
    <property type="protein sequence ID" value="TNN50801.1"/>
    <property type="molecule type" value="Genomic_DNA"/>
</dbReference>
<evidence type="ECO:0000256" key="1">
    <source>
        <dbReference type="SAM" id="MobiDB-lite"/>
    </source>
</evidence>
<proteinExistence type="predicted"/>
<dbReference type="AlphaFoldDB" id="A0A4Z2GC36"/>
<accession>A0A4Z2GC36</accession>
<protein>
    <submittedName>
        <fullName evidence="2">Uncharacterized protein</fullName>
    </submittedName>
</protein>